<evidence type="ECO:0000256" key="3">
    <source>
        <dbReference type="PROSITE-ProRule" id="PRU00023"/>
    </source>
</evidence>
<feature type="repeat" description="ANK" evidence="3">
    <location>
        <begin position="131"/>
        <end position="163"/>
    </location>
</feature>
<dbReference type="EMBL" id="JNBR01001422">
    <property type="protein sequence ID" value="OQR87836.1"/>
    <property type="molecule type" value="Genomic_DNA"/>
</dbReference>
<evidence type="ECO:0000256" key="2">
    <source>
        <dbReference type="ARBA" id="ARBA00023043"/>
    </source>
</evidence>
<dbReference type="SMART" id="SM00248">
    <property type="entry name" value="ANK"/>
    <property type="match status" value="2"/>
</dbReference>
<name>A0A1V9YQ18_ACHHY</name>
<evidence type="ECO:0000313" key="6">
    <source>
        <dbReference type="Proteomes" id="UP000243579"/>
    </source>
</evidence>
<gene>
    <name evidence="5" type="ORF">ACHHYP_08005</name>
</gene>
<organism evidence="5 6">
    <name type="scientific">Achlya hypogyna</name>
    <name type="common">Oomycete</name>
    <name type="synonym">Protoachlya hypogyna</name>
    <dbReference type="NCBI Taxonomy" id="1202772"/>
    <lineage>
        <taxon>Eukaryota</taxon>
        <taxon>Sar</taxon>
        <taxon>Stramenopiles</taxon>
        <taxon>Oomycota</taxon>
        <taxon>Saprolegniomycetes</taxon>
        <taxon>Saprolegniales</taxon>
        <taxon>Achlyaceae</taxon>
        <taxon>Achlya</taxon>
    </lineage>
</organism>
<keyword evidence="2 3" id="KW-0040">ANK repeat</keyword>
<dbReference type="InterPro" id="IPR036770">
    <property type="entry name" value="Ankyrin_rpt-contain_sf"/>
</dbReference>
<dbReference type="InterPro" id="IPR002110">
    <property type="entry name" value="Ankyrin_rpt"/>
</dbReference>
<dbReference type="Pfam" id="PF12796">
    <property type="entry name" value="Ank_2"/>
    <property type="match status" value="1"/>
</dbReference>
<reference evidence="5 6" key="1">
    <citation type="journal article" date="2014" name="Genome Biol. Evol.">
        <title>The secreted proteins of Achlya hypogyna and Thraustotheca clavata identify the ancestral oomycete secretome and reveal gene acquisitions by horizontal gene transfer.</title>
        <authorList>
            <person name="Misner I."/>
            <person name="Blouin N."/>
            <person name="Leonard G."/>
            <person name="Richards T.A."/>
            <person name="Lane C.E."/>
        </authorList>
    </citation>
    <scope>NUCLEOTIDE SEQUENCE [LARGE SCALE GENOMIC DNA]</scope>
    <source>
        <strain evidence="5 6">ATCC 48635</strain>
    </source>
</reference>
<dbReference type="Proteomes" id="UP000243579">
    <property type="component" value="Unassembled WGS sequence"/>
</dbReference>
<dbReference type="STRING" id="1202772.A0A1V9YQ18"/>
<dbReference type="Gene3D" id="1.25.40.20">
    <property type="entry name" value="Ankyrin repeat-containing domain"/>
    <property type="match status" value="1"/>
</dbReference>
<keyword evidence="1" id="KW-0677">Repeat</keyword>
<feature type="compositionally biased region" description="Polar residues" evidence="4">
    <location>
        <begin position="238"/>
        <end position="247"/>
    </location>
</feature>
<evidence type="ECO:0000256" key="4">
    <source>
        <dbReference type="SAM" id="MobiDB-lite"/>
    </source>
</evidence>
<evidence type="ECO:0000313" key="5">
    <source>
        <dbReference type="EMBL" id="OQR87836.1"/>
    </source>
</evidence>
<comment type="caution">
    <text evidence="5">The sequence shown here is derived from an EMBL/GenBank/DDBJ whole genome shotgun (WGS) entry which is preliminary data.</text>
</comment>
<dbReference type="AlphaFoldDB" id="A0A1V9YQ18"/>
<dbReference type="OrthoDB" id="194358at2759"/>
<feature type="region of interest" description="Disordered" evidence="4">
    <location>
        <begin position="238"/>
        <end position="259"/>
    </location>
</feature>
<dbReference type="PANTHER" id="PTHR24198">
    <property type="entry name" value="ANKYRIN REPEAT AND PROTEIN KINASE DOMAIN-CONTAINING PROTEIN"/>
    <property type="match status" value="1"/>
</dbReference>
<keyword evidence="6" id="KW-1185">Reference proteome</keyword>
<dbReference type="PROSITE" id="PS50297">
    <property type="entry name" value="ANK_REP_REGION"/>
    <property type="match status" value="1"/>
</dbReference>
<dbReference type="PANTHER" id="PTHR24198:SF165">
    <property type="entry name" value="ANKYRIN REPEAT-CONTAINING PROTEIN-RELATED"/>
    <property type="match status" value="1"/>
</dbReference>
<accession>A0A1V9YQ18</accession>
<dbReference type="PROSITE" id="PS50088">
    <property type="entry name" value="ANK_REPEAT"/>
    <property type="match status" value="1"/>
</dbReference>
<proteinExistence type="predicted"/>
<dbReference type="SUPFAM" id="SSF48403">
    <property type="entry name" value="Ankyrin repeat"/>
    <property type="match status" value="1"/>
</dbReference>
<evidence type="ECO:0000256" key="1">
    <source>
        <dbReference type="ARBA" id="ARBA00022737"/>
    </source>
</evidence>
<protein>
    <submittedName>
        <fullName evidence="5">Uncharacterized protein</fullName>
    </submittedName>
</protein>
<sequence length="259" mass="27567">MTALPIEDVPTLTKLLATTPVSAAALDNAVGAACLAKAYPAFMALAAAGALDRLSTDQLHRCINLAVEGGSVHVVAALLRLTKIPLGSVCDSSDGEQMTPVLVASITGDAKMLQFLLNHNDVDANLGATKDGNSPLGMAAAHGHKATVAQLLAANANPHYRNLDGDSVMDLADMYGQTQVSTLLRQHARVMRPGTLKSRIQCLRAATSYRHYTPHDSVDFNDVETRISLLKIRASECQRPSQASTPASSSDDERFRSFF</sequence>